<dbReference type="EMBL" id="JAMPKM010000007">
    <property type="protein sequence ID" value="MEP0818009.1"/>
    <property type="molecule type" value="Genomic_DNA"/>
</dbReference>
<keyword evidence="2" id="KW-1185">Reference proteome</keyword>
<protein>
    <submittedName>
        <fullName evidence="1">Uncharacterized protein</fullName>
    </submittedName>
</protein>
<gene>
    <name evidence="1" type="ORF">NC998_12985</name>
</gene>
<evidence type="ECO:0000313" key="2">
    <source>
        <dbReference type="Proteomes" id="UP001464891"/>
    </source>
</evidence>
<proteinExistence type="predicted"/>
<sequence>MTARDQVKQEIDRLNEEQLNQVQDFIAFIKFQNRRTMSTFNDNQLADLYNESAAEDRELAEVGMSSYEEMLQQEDIR</sequence>
<accession>A0ABV0J898</accession>
<name>A0ABV0J898_9CYAN</name>
<reference evidence="1 2" key="1">
    <citation type="submission" date="2022-04" db="EMBL/GenBank/DDBJ databases">
        <title>Positive selection, recombination, and allopatry shape intraspecific diversity of widespread and dominant cyanobacteria.</title>
        <authorList>
            <person name="Wei J."/>
            <person name="Shu W."/>
            <person name="Hu C."/>
        </authorList>
    </citation>
    <scope>NUCLEOTIDE SEQUENCE [LARGE SCALE GENOMIC DNA]</scope>
    <source>
        <strain evidence="1 2">GB2-A4</strain>
    </source>
</reference>
<dbReference type="RefSeq" id="WP_190432400.1">
    <property type="nucleotide sequence ID" value="NZ_JAMPKM010000007.1"/>
</dbReference>
<dbReference type="Proteomes" id="UP001464891">
    <property type="component" value="Unassembled WGS sequence"/>
</dbReference>
<comment type="caution">
    <text evidence="1">The sequence shown here is derived from an EMBL/GenBank/DDBJ whole genome shotgun (WGS) entry which is preliminary data.</text>
</comment>
<organism evidence="1 2">
    <name type="scientific">Trichocoleus desertorum GB2-A4</name>
    <dbReference type="NCBI Taxonomy" id="2933944"/>
    <lineage>
        <taxon>Bacteria</taxon>
        <taxon>Bacillati</taxon>
        <taxon>Cyanobacteriota</taxon>
        <taxon>Cyanophyceae</taxon>
        <taxon>Leptolyngbyales</taxon>
        <taxon>Trichocoleusaceae</taxon>
        <taxon>Trichocoleus</taxon>
    </lineage>
</organism>
<evidence type="ECO:0000313" key="1">
    <source>
        <dbReference type="EMBL" id="MEP0818009.1"/>
    </source>
</evidence>